<dbReference type="EMBL" id="JPKY01000210">
    <property type="protein sequence ID" value="KFH40406.1"/>
    <property type="molecule type" value="Genomic_DNA"/>
</dbReference>
<dbReference type="AlphaFoldDB" id="A0A086STH4"/>
<name>A0A086STH4_HAPC1</name>
<accession>A0A086STH4</accession>
<sequence>MAAPTTCRRAGQRQAPIASQATVWITDMMLRQAIDQYQRRFLVTNRALSSNRVLFECRRRPLGKRHMADMMASPTPYRPTWWFELMGSKTAWKWQSPTTTQYRREKEKSMTFSDLVDRFITWLEASDLDKPFLQTPDALGESVPVTSRVQEPTLMAEVDGLREGIRAMDTINTDELRELTRTCSRALEARLNQGEFTSEQIYQILEPLDAAAIDSRLSDAQLQSLGRSIAGTVISTVASLRRLGDTKLYNDAWAAVVKKTFDMEPCAAKFRLFRYMMHEASTADMDSIEDSQFKKTIEEFICTTADSFQDTLFIVWMARTSRFSLAVDRLSGARFGSILENANFEVWDKEGTRRRWLTWLLIRAYLTRSTTHDVADLARQFRLRHGTMRNPEVRVVSIARLVSQGFLDYELVARMSKSRFKNPASWWTDLADIALKKGGTDSLKSLMVWLHHSGHPTLFLRSLISTLLHPETESLGVRAQRVVEKVISDPELNHDRGPLSQAVHIVKNRIGNPRTRITGPQDTPGKQTHELRATLEFIEWLAYRYMVSEHLRDRQALRGVEWCLRSYERLSPGHRGSPKILVILSRILIRDLEAGRWGRTQRLKWLISKIEQYQGTAQARKTVRAVEGWRSMIDEQMQGRRKVT</sequence>
<organism evidence="1 2">
    <name type="scientific">Hapsidospora chrysogenum (strain ATCC 11550 / CBS 779.69 / DSM 880 / IAM 14645 / JCM 23072 / IMI 49137)</name>
    <name type="common">Acremonium chrysogenum</name>
    <dbReference type="NCBI Taxonomy" id="857340"/>
    <lineage>
        <taxon>Eukaryota</taxon>
        <taxon>Fungi</taxon>
        <taxon>Dikarya</taxon>
        <taxon>Ascomycota</taxon>
        <taxon>Pezizomycotina</taxon>
        <taxon>Sordariomycetes</taxon>
        <taxon>Hypocreomycetidae</taxon>
        <taxon>Hypocreales</taxon>
        <taxon>Bionectriaceae</taxon>
        <taxon>Hapsidospora</taxon>
    </lineage>
</organism>
<evidence type="ECO:0000313" key="2">
    <source>
        <dbReference type="Proteomes" id="UP000029964"/>
    </source>
</evidence>
<dbReference type="STRING" id="857340.A0A086STH4"/>
<gene>
    <name evidence="1" type="ORF">ACRE_089270</name>
</gene>
<dbReference type="Proteomes" id="UP000029964">
    <property type="component" value="Unassembled WGS sequence"/>
</dbReference>
<reference evidence="2" key="1">
    <citation type="journal article" date="2014" name="Genome Announc.">
        <title>Genome sequence and annotation of Acremonium chrysogenum, producer of the beta-lactam antibiotic cephalosporin C.</title>
        <authorList>
            <person name="Terfehr D."/>
            <person name="Dahlmann T.A."/>
            <person name="Specht T."/>
            <person name="Zadra I."/>
            <person name="Kuernsteiner H."/>
            <person name="Kueck U."/>
        </authorList>
    </citation>
    <scope>NUCLEOTIDE SEQUENCE [LARGE SCALE GENOMIC DNA]</scope>
    <source>
        <strain evidence="2">ATCC 11550 / CBS 779.69 / DSM 880 / IAM 14645 / JCM 23072 / IMI 49137</strain>
    </source>
</reference>
<proteinExistence type="predicted"/>
<comment type="caution">
    <text evidence="1">The sequence shown here is derived from an EMBL/GenBank/DDBJ whole genome shotgun (WGS) entry which is preliminary data.</text>
</comment>
<protein>
    <submittedName>
        <fullName evidence="1">Uncharacterized protein</fullName>
    </submittedName>
</protein>
<keyword evidence="2" id="KW-1185">Reference proteome</keyword>
<dbReference type="OrthoDB" id="5428038at2759"/>
<dbReference type="HOGENOM" id="CLU_015600_0_0_1"/>
<evidence type="ECO:0000313" key="1">
    <source>
        <dbReference type="EMBL" id="KFH40406.1"/>
    </source>
</evidence>